<dbReference type="SUPFAM" id="SSF63817">
    <property type="entry name" value="Sortase"/>
    <property type="match status" value="1"/>
</dbReference>
<reference evidence="3 4" key="1">
    <citation type="submission" date="2016-09" db="EMBL/GenBank/DDBJ databases">
        <title>Streptomyces rubrolavendulae MJM4426 Genome sequencing and assembly.</title>
        <authorList>
            <person name="Kim J.-G."/>
        </authorList>
    </citation>
    <scope>NUCLEOTIDE SEQUENCE [LARGE SCALE GENOMIC DNA]</scope>
    <source>
        <strain evidence="3 4">MJM4426</strain>
    </source>
</reference>
<evidence type="ECO:0000313" key="4">
    <source>
        <dbReference type="Proteomes" id="UP000095349"/>
    </source>
</evidence>
<feature type="compositionally biased region" description="Low complexity" evidence="2">
    <location>
        <begin position="120"/>
        <end position="143"/>
    </location>
</feature>
<dbReference type="Proteomes" id="UP000095349">
    <property type="component" value="Chromosome"/>
</dbReference>
<feature type="region of interest" description="Disordered" evidence="2">
    <location>
        <begin position="115"/>
        <end position="143"/>
    </location>
</feature>
<sequence length="284" mass="29007">MGPRLGSGARPRPRPWTRFRLGSGAWLRRSAPRSRLLPGARLLPGLRLGPGSRPRPWPWARLGAWPGSHPRLGSQRPRPGLTGEPGPGRLPVWAGVAGAASAALALFLPAAAPPAPPPDAGAVPSGSASAGPGVPAAHSPPVALTVPGHVERLPVDPVGRAGDGALDLPGSPSRLGWWALGARPGAAAGTLLLAGHLDSAREGPGPFEALHSLPLGALAHVAAADGTRHTYRIVARRTYRSGGLPGDLFSAEGRPRLVLITCAGAFDPEARAYGENLVLYGVPG</sequence>
<accession>A0A1D8G0J7</accession>
<dbReference type="GO" id="GO:0016787">
    <property type="term" value="F:hydrolase activity"/>
    <property type="evidence" value="ECO:0007669"/>
    <property type="project" value="UniProtKB-KW"/>
</dbReference>
<dbReference type="KEGG" id="srn:A4G23_01778"/>
<dbReference type="InterPro" id="IPR005754">
    <property type="entry name" value="Sortase"/>
</dbReference>
<dbReference type="AlphaFoldDB" id="A0A1D8G0J7"/>
<dbReference type="EMBL" id="CP017316">
    <property type="protein sequence ID" value="AOT58953.1"/>
    <property type="molecule type" value="Genomic_DNA"/>
</dbReference>
<gene>
    <name evidence="3" type="ORF">A4G23_01778</name>
</gene>
<protein>
    <submittedName>
        <fullName evidence="3">Sortase family protein</fullName>
    </submittedName>
</protein>
<feature type="region of interest" description="Disordered" evidence="2">
    <location>
        <begin position="67"/>
        <end position="86"/>
    </location>
</feature>
<dbReference type="InterPro" id="IPR023365">
    <property type="entry name" value="Sortase_dom-sf"/>
</dbReference>
<evidence type="ECO:0000313" key="3">
    <source>
        <dbReference type="EMBL" id="AOT58953.1"/>
    </source>
</evidence>
<keyword evidence="4" id="KW-1185">Reference proteome</keyword>
<name>A0A1D8G0J7_9ACTN</name>
<dbReference type="STRING" id="285473.A4G23_01778"/>
<dbReference type="OrthoDB" id="525039at2"/>
<evidence type="ECO:0000256" key="2">
    <source>
        <dbReference type="SAM" id="MobiDB-lite"/>
    </source>
</evidence>
<dbReference type="PATRIC" id="fig|285473.5.peg.1848"/>
<organism evidence="3 4">
    <name type="scientific">Streptomyces rubrolavendulae</name>
    <dbReference type="NCBI Taxonomy" id="285473"/>
    <lineage>
        <taxon>Bacteria</taxon>
        <taxon>Bacillati</taxon>
        <taxon>Actinomycetota</taxon>
        <taxon>Actinomycetes</taxon>
        <taxon>Kitasatosporales</taxon>
        <taxon>Streptomycetaceae</taxon>
        <taxon>Streptomyces</taxon>
    </lineage>
</organism>
<evidence type="ECO:0000256" key="1">
    <source>
        <dbReference type="ARBA" id="ARBA00022801"/>
    </source>
</evidence>
<dbReference type="CDD" id="cd05829">
    <property type="entry name" value="Sortase_F"/>
    <property type="match status" value="1"/>
</dbReference>
<dbReference type="Gene3D" id="2.40.260.10">
    <property type="entry name" value="Sortase"/>
    <property type="match status" value="1"/>
</dbReference>
<dbReference type="Pfam" id="PF04203">
    <property type="entry name" value="Sortase"/>
    <property type="match status" value="1"/>
</dbReference>
<dbReference type="InterPro" id="IPR042001">
    <property type="entry name" value="Sortase_F"/>
</dbReference>
<dbReference type="RefSeq" id="WP_069976443.1">
    <property type="nucleotide sequence ID" value="NZ_CP017316.1"/>
</dbReference>
<keyword evidence="1" id="KW-0378">Hydrolase</keyword>
<proteinExistence type="predicted"/>